<reference evidence="1 2" key="1">
    <citation type="journal article" date="2018" name="Sci. Rep.">
        <title>Comparative genomics provides insights into the lifestyle and reveals functional heterogeneity of dark septate endophytic fungi.</title>
        <authorList>
            <person name="Knapp D.G."/>
            <person name="Nemeth J.B."/>
            <person name="Barry K."/>
            <person name="Hainaut M."/>
            <person name="Henrissat B."/>
            <person name="Johnson J."/>
            <person name="Kuo A."/>
            <person name="Lim J.H.P."/>
            <person name="Lipzen A."/>
            <person name="Nolan M."/>
            <person name="Ohm R.A."/>
            <person name="Tamas L."/>
            <person name="Grigoriev I.V."/>
            <person name="Spatafora J.W."/>
            <person name="Nagy L.G."/>
            <person name="Kovacs G.M."/>
        </authorList>
    </citation>
    <scope>NUCLEOTIDE SEQUENCE [LARGE SCALE GENOMIC DNA]</scope>
    <source>
        <strain evidence="1 2">DSE2036</strain>
    </source>
</reference>
<accession>A0A2V1DKS5</accession>
<proteinExistence type="predicted"/>
<protein>
    <submittedName>
        <fullName evidence="1">Uncharacterized protein</fullName>
    </submittedName>
</protein>
<dbReference type="OrthoDB" id="10332390at2759"/>
<organism evidence="1 2">
    <name type="scientific">Periconia macrospinosa</name>
    <dbReference type="NCBI Taxonomy" id="97972"/>
    <lineage>
        <taxon>Eukaryota</taxon>
        <taxon>Fungi</taxon>
        <taxon>Dikarya</taxon>
        <taxon>Ascomycota</taxon>
        <taxon>Pezizomycotina</taxon>
        <taxon>Dothideomycetes</taxon>
        <taxon>Pleosporomycetidae</taxon>
        <taxon>Pleosporales</taxon>
        <taxon>Massarineae</taxon>
        <taxon>Periconiaceae</taxon>
        <taxon>Periconia</taxon>
    </lineage>
</organism>
<name>A0A2V1DKS5_9PLEO</name>
<sequence length="125" mass="13908">MPTFSPAITSVACKRRAQSFYKEVRFSPFYVLLKTCSLSPSVPSRTSLPQQRDIVKMQFNIYAVLFAGLVATGFALPQEEIGNSGCYIRPATQDNCRPEYPRQCTASSGTNVFPFCCKASVEWCT</sequence>
<evidence type="ECO:0000313" key="1">
    <source>
        <dbReference type="EMBL" id="PVH98668.1"/>
    </source>
</evidence>
<dbReference type="Proteomes" id="UP000244855">
    <property type="component" value="Unassembled WGS sequence"/>
</dbReference>
<dbReference type="EMBL" id="KZ805408">
    <property type="protein sequence ID" value="PVH98668.1"/>
    <property type="molecule type" value="Genomic_DNA"/>
</dbReference>
<keyword evidence="2" id="KW-1185">Reference proteome</keyword>
<evidence type="ECO:0000313" key="2">
    <source>
        <dbReference type="Proteomes" id="UP000244855"/>
    </source>
</evidence>
<dbReference type="AlphaFoldDB" id="A0A2V1DKS5"/>
<gene>
    <name evidence="1" type="ORF">DM02DRAFT_657082</name>
</gene>